<organism evidence="1 2">
    <name type="scientific">Tritrichomonas musculus</name>
    <dbReference type="NCBI Taxonomy" id="1915356"/>
    <lineage>
        <taxon>Eukaryota</taxon>
        <taxon>Metamonada</taxon>
        <taxon>Parabasalia</taxon>
        <taxon>Tritrichomonadida</taxon>
        <taxon>Tritrichomonadidae</taxon>
        <taxon>Tritrichomonas</taxon>
    </lineage>
</organism>
<evidence type="ECO:0000313" key="1">
    <source>
        <dbReference type="EMBL" id="KAK8888387.1"/>
    </source>
</evidence>
<reference evidence="1 2" key="1">
    <citation type="submission" date="2024-04" db="EMBL/GenBank/DDBJ databases">
        <title>Tritrichomonas musculus Genome.</title>
        <authorList>
            <person name="Alves-Ferreira E."/>
            <person name="Grigg M."/>
            <person name="Lorenzi H."/>
            <person name="Galac M."/>
        </authorList>
    </citation>
    <scope>NUCLEOTIDE SEQUENCE [LARGE SCALE GENOMIC DNA]</scope>
    <source>
        <strain evidence="1 2">EAF2021</strain>
    </source>
</reference>
<comment type="caution">
    <text evidence="1">The sequence shown here is derived from an EMBL/GenBank/DDBJ whole genome shotgun (WGS) entry which is preliminary data.</text>
</comment>
<dbReference type="EMBL" id="JAPFFF010000006">
    <property type="protein sequence ID" value="KAK8888387.1"/>
    <property type="molecule type" value="Genomic_DNA"/>
</dbReference>
<name>A0ABR2KBY4_9EUKA</name>
<gene>
    <name evidence="1" type="ORF">M9Y10_039457</name>
</gene>
<proteinExistence type="predicted"/>
<dbReference type="InterPro" id="IPR008979">
    <property type="entry name" value="Galactose-bd-like_sf"/>
</dbReference>
<dbReference type="Gene3D" id="2.60.120.260">
    <property type="entry name" value="Galactose-binding domain-like"/>
    <property type="match status" value="1"/>
</dbReference>
<dbReference type="Proteomes" id="UP001470230">
    <property type="component" value="Unassembled WGS sequence"/>
</dbReference>
<keyword evidence="2" id="KW-1185">Reference proteome</keyword>
<evidence type="ECO:0008006" key="3">
    <source>
        <dbReference type="Google" id="ProtNLM"/>
    </source>
</evidence>
<dbReference type="InterPro" id="IPR035979">
    <property type="entry name" value="RBD_domain_sf"/>
</dbReference>
<dbReference type="SUPFAM" id="SSF49785">
    <property type="entry name" value="Galactose-binding domain-like"/>
    <property type="match status" value="1"/>
</dbReference>
<dbReference type="SUPFAM" id="SSF54928">
    <property type="entry name" value="RNA-binding domain, RBD"/>
    <property type="match status" value="1"/>
</dbReference>
<sequence>MNLDKNLTIFLRDLPDDTSSTKLKAAIEVIGSVSKLELINVQYKNEIYFLRSAYFLFSSFNMNQTFVTKKQKIQYKNFSFEGDFISESLYYLRALIVVNLNKNVTEYDIKSQFVQFRPKEVYLILSSSGQTQCAIVEFKQVRDRDSAFLRCEKQRGTTFYLFPSDDQVEKKLKIPELSYNPRPLLPTVILPTDFVFIHNSNQYICHEKNVKDICKRKFKENKIRILDIDGDFSEIQRYIDGAEIEVNETNVTFLYRVGNFLEIRPLSDLNISKFITMNNIIIMANEMQYLNNISSLSNFINKNLAKLTQMQRLRLLPITVITQCFESPFQTSIKIDPCQLLLQIPKDTENQTPLASLIQYKTLDIPEFRVVLQTENIDLNRIANFLPDYCRVIDSPPYITCDIHGDPFDGIFAYLTRTVKMNPHNAGIVRLEASSTQVSTVSHILDYGSNDYFATRDVPNQWIKFTFQTCLVSLNGYTMKTHSINGNGHTKSWKVTGSNNGTNWTLIHEMTNTTVLSSYGAIYTAQLPHHTPFYREIMFTQTGTNTMNYHNFRVANIEFFGKIQYSISSG</sequence>
<accession>A0ABR2KBY4</accession>
<evidence type="ECO:0000313" key="2">
    <source>
        <dbReference type="Proteomes" id="UP001470230"/>
    </source>
</evidence>
<dbReference type="CDD" id="cd00590">
    <property type="entry name" value="RRM_SF"/>
    <property type="match status" value="1"/>
</dbReference>
<protein>
    <recommendedName>
        <fullName evidence="3">F5/8 type C domain-containing protein</fullName>
    </recommendedName>
</protein>